<comment type="caution">
    <text evidence="10">The sequence shown here is derived from an EMBL/GenBank/DDBJ whole genome shotgun (WGS) entry which is preliminary data.</text>
</comment>
<feature type="transmembrane region" description="Helical" evidence="9">
    <location>
        <begin position="259"/>
        <end position="276"/>
    </location>
</feature>
<evidence type="ECO:0000313" key="10">
    <source>
        <dbReference type="EMBL" id="KAK1336889.1"/>
    </source>
</evidence>
<comment type="subcellular location">
    <subcellularLocation>
        <location evidence="2">Golgi apparatus membrane</location>
    </subcellularLocation>
    <subcellularLocation>
        <location evidence="1">Membrane</location>
        <topology evidence="1">Multi-pass membrane protein</topology>
    </subcellularLocation>
</comment>
<evidence type="ECO:0000256" key="5">
    <source>
        <dbReference type="ARBA" id="ARBA00022989"/>
    </source>
</evidence>
<protein>
    <submittedName>
        <fullName evidence="10">Uncharacterized protein</fullName>
    </submittedName>
</protein>
<evidence type="ECO:0000256" key="7">
    <source>
        <dbReference type="ARBA" id="ARBA00023136"/>
    </source>
</evidence>
<dbReference type="AlphaFoldDB" id="A0AA40HT74"/>
<proteinExistence type="inferred from homology"/>
<keyword evidence="7 9" id="KW-0472">Membrane</keyword>
<evidence type="ECO:0000256" key="6">
    <source>
        <dbReference type="ARBA" id="ARBA00023034"/>
    </source>
</evidence>
<keyword evidence="6" id="KW-0333">Golgi apparatus</keyword>
<dbReference type="GO" id="GO:0000139">
    <property type="term" value="C:Golgi membrane"/>
    <property type="evidence" value="ECO:0007669"/>
    <property type="project" value="UniProtKB-SubCell"/>
</dbReference>
<accession>A0AA40HT74</accession>
<organism evidence="10 11">
    <name type="scientific">Cnephaeus nilssonii</name>
    <name type="common">Northern bat</name>
    <name type="synonym">Eptesicus nilssonii</name>
    <dbReference type="NCBI Taxonomy" id="3371016"/>
    <lineage>
        <taxon>Eukaryota</taxon>
        <taxon>Metazoa</taxon>
        <taxon>Chordata</taxon>
        <taxon>Craniata</taxon>
        <taxon>Vertebrata</taxon>
        <taxon>Euteleostomi</taxon>
        <taxon>Mammalia</taxon>
        <taxon>Eutheria</taxon>
        <taxon>Laurasiatheria</taxon>
        <taxon>Chiroptera</taxon>
        <taxon>Yangochiroptera</taxon>
        <taxon>Vespertilionidae</taxon>
        <taxon>Cnephaeus</taxon>
    </lineage>
</organism>
<dbReference type="GO" id="GO:0005802">
    <property type="term" value="C:trans-Golgi network"/>
    <property type="evidence" value="ECO:0007669"/>
    <property type="project" value="TreeGrafter"/>
</dbReference>
<dbReference type="EMBL" id="JAULJE010000012">
    <property type="protein sequence ID" value="KAK1336889.1"/>
    <property type="molecule type" value="Genomic_DNA"/>
</dbReference>
<feature type="region of interest" description="Disordered" evidence="8">
    <location>
        <begin position="1"/>
        <end position="69"/>
    </location>
</feature>
<dbReference type="GO" id="GO:0006888">
    <property type="term" value="P:endoplasmic reticulum to Golgi vesicle-mediated transport"/>
    <property type="evidence" value="ECO:0007669"/>
    <property type="project" value="InterPro"/>
</dbReference>
<dbReference type="PANTHER" id="PTHR21236">
    <property type="entry name" value="GOLGI MEMBRANE PROTEIN YIP1"/>
    <property type="match status" value="1"/>
</dbReference>
<evidence type="ECO:0000256" key="1">
    <source>
        <dbReference type="ARBA" id="ARBA00004141"/>
    </source>
</evidence>
<keyword evidence="11" id="KW-1185">Reference proteome</keyword>
<keyword evidence="5 9" id="KW-1133">Transmembrane helix</keyword>
<evidence type="ECO:0000256" key="8">
    <source>
        <dbReference type="SAM" id="MobiDB-lite"/>
    </source>
</evidence>
<evidence type="ECO:0000256" key="9">
    <source>
        <dbReference type="SAM" id="Phobius"/>
    </source>
</evidence>
<evidence type="ECO:0000256" key="2">
    <source>
        <dbReference type="ARBA" id="ARBA00004394"/>
    </source>
</evidence>
<dbReference type="GO" id="GO:0060628">
    <property type="term" value="P:regulation of ER to Golgi vesicle-mediated transport"/>
    <property type="evidence" value="ECO:0007669"/>
    <property type="project" value="TreeGrafter"/>
</dbReference>
<comment type="similarity">
    <text evidence="3">Belongs to the YIP1 family.</text>
</comment>
<gene>
    <name evidence="10" type="ORF">QTO34_002925</name>
</gene>
<evidence type="ECO:0000256" key="4">
    <source>
        <dbReference type="ARBA" id="ARBA00022692"/>
    </source>
</evidence>
<evidence type="ECO:0000313" key="11">
    <source>
        <dbReference type="Proteomes" id="UP001177744"/>
    </source>
</evidence>
<dbReference type="GO" id="GO:0048280">
    <property type="term" value="P:vesicle fusion with Golgi apparatus"/>
    <property type="evidence" value="ECO:0007669"/>
    <property type="project" value="TreeGrafter"/>
</dbReference>
<dbReference type="PANTHER" id="PTHR21236:SF6">
    <property type="entry name" value="PROTEIN YIPF5"/>
    <property type="match status" value="1"/>
</dbReference>
<keyword evidence="4 9" id="KW-0812">Transmembrane</keyword>
<dbReference type="InterPro" id="IPR045231">
    <property type="entry name" value="Yip1/4-like"/>
</dbReference>
<sequence length="316" mass="34784">MEEAYQPQDGGAQSPQPRWGSRRAARPGPGACLWSPQSLQPPSRPGSDRGAGKPQMAAASSRAAKLSNQGQPRLVLPAVAAAEHLYNSWHDDVGVEPYWQQVRGEIPPMDKTTTIKCQLQQENPNNADRGIPRASSLEVTASVTNHSSPMIMEEVEDPIANSMLAMTTLSKADLQTCSHNSHTGAGFPANSALYSTTPQPFNGNNLENEPPLLEELGINFDHIWQKILTVLHPLKVRTHGFCLAFGITLLLAGKIRFGYVYGINVIGCLGMFVIKLNEYDRRRAKTEGSARAKTEDWRRLKTEEAWLLRYGWSGEA</sequence>
<dbReference type="Proteomes" id="UP001177744">
    <property type="component" value="Unassembled WGS sequence"/>
</dbReference>
<evidence type="ECO:0000256" key="3">
    <source>
        <dbReference type="ARBA" id="ARBA00010596"/>
    </source>
</evidence>
<reference evidence="10" key="1">
    <citation type="submission" date="2023-06" db="EMBL/GenBank/DDBJ databases">
        <title>Reference genome for the Northern bat (Eptesicus nilssonii), a most northern bat species.</title>
        <authorList>
            <person name="Laine V.N."/>
            <person name="Pulliainen A.T."/>
            <person name="Lilley T.M."/>
        </authorList>
    </citation>
    <scope>NUCLEOTIDE SEQUENCE</scope>
    <source>
        <strain evidence="10">BLF_Eptnil</strain>
        <tissue evidence="10">Kidney</tissue>
    </source>
</reference>
<name>A0AA40HT74_CNENI</name>